<dbReference type="PANTHER" id="PTHR11941">
    <property type="entry name" value="ENOYL-COA HYDRATASE-RELATED"/>
    <property type="match status" value="1"/>
</dbReference>
<sequence length="253" mass="28075">MNTILVNVRDRLATITLNRPKSNALNREMIGELNDMFVNIAADDQIAGLVVTGKEPFFSAGLDLVELYGYNEAETESFWRQFLEFVQTMVSFPKPFVAAVSGHSPAGGCIIALAADYRVMAEGKYIIGLNEVPVGIIVPESIFELYAFWLGKAAAARSLLEGRLFQPAEALAAGLVDEVVNPAGLLTAAERKITKYMQLERNTWQQSKLNIRRSLIAASGANQDEMLDKMLQQWWSPATRHILETILKNLQKT</sequence>
<dbReference type="EMBL" id="PYLS01000001">
    <property type="protein sequence ID" value="PST84735.1"/>
    <property type="molecule type" value="Genomic_DNA"/>
</dbReference>
<evidence type="ECO:0000256" key="2">
    <source>
        <dbReference type="RuleBase" id="RU003707"/>
    </source>
</evidence>
<dbReference type="InterPro" id="IPR001753">
    <property type="entry name" value="Enoyl-CoA_hydra/iso"/>
</dbReference>
<dbReference type="GO" id="GO:0016853">
    <property type="term" value="F:isomerase activity"/>
    <property type="evidence" value="ECO:0007669"/>
    <property type="project" value="UniProtKB-KW"/>
</dbReference>
<dbReference type="AlphaFoldDB" id="A0A2T3HQI7"/>
<reference evidence="3 4" key="1">
    <citation type="submission" date="2018-03" db="EMBL/GenBank/DDBJ databases">
        <authorList>
            <person name="Keele B.F."/>
        </authorList>
    </citation>
    <scope>NUCLEOTIDE SEQUENCE [LARGE SCALE GENOMIC DNA]</scope>
    <source>
        <strain evidence="3 4">YL28-9</strain>
    </source>
</reference>
<proteinExistence type="inferred from homology"/>
<dbReference type="PANTHER" id="PTHR11941:SF45">
    <property type="entry name" value="ENOYL-COA DELTA ISOMERASE 1, MITOCHONDRIAL"/>
    <property type="match status" value="1"/>
</dbReference>
<evidence type="ECO:0000313" key="3">
    <source>
        <dbReference type="EMBL" id="PST84735.1"/>
    </source>
</evidence>
<dbReference type="InterPro" id="IPR018376">
    <property type="entry name" value="Enoyl-CoA_hyd/isom_CS"/>
</dbReference>
<comment type="caution">
    <text evidence="3">The sequence shown here is derived from an EMBL/GenBank/DDBJ whole genome shotgun (WGS) entry which is preliminary data.</text>
</comment>
<dbReference type="CDD" id="cd06558">
    <property type="entry name" value="crotonase-like"/>
    <property type="match status" value="1"/>
</dbReference>
<keyword evidence="3" id="KW-0413">Isomerase</keyword>
<dbReference type="PROSITE" id="PS00166">
    <property type="entry name" value="ENOYL_COA_HYDRATASE"/>
    <property type="match status" value="1"/>
</dbReference>
<dbReference type="Proteomes" id="UP000240912">
    <property type="component" value="Unassembled WGS sequence"/>
</dbReference>
<comment type="similarity">
    <text evidence="1 2">Belongs to the enoyl-CoA hydratase/isomerase family.</text>
</comment>
<evidence type="ECO:0000256" key="1">
    <source>
        <dbReference type="ARBA" id="ARBA00005254"/>
    </source>
</evidence>
<organism evidence="3 4">
    <name type="scientific">Pedobacter yulinensis</name>
    <dbReference type="NCBI Taxonomy" id="2126353"/>
    <lineage>
        <taxon>Bacteria</taxon>
        <taxon>Pseudomonadati</taxon>
        <taxon>Bacteroidota</taxon>
        <taxon>Sphingobacteriia</taxon>
        <taxon>Sphingobacteriales</taxon>
        <taxon>Sphingobacteriaceae</taxon>
        <taxon>Pedobacter</taxon>
    </lineage>
</organism>
<dbReference type="OrthoDB" id="9807606at2"/>
<dbReference type="Pfam" id="PF00378">
    <property type="entry name" value="ECH_1"/>
    <property type="match status" value="1"/>
</dbReference>
<accession>A0A2T3HQI7</accession>
<gene>
    <name evidence="3" type="ORF">C7T94_00965</name>
</gene>
<dbReference type="Gene3D" id="3.90.226.10">
    <property type="entry name" value="2-enoyl-CoA Hydratase, Chain A, domain 1"/>
    <property type="match status" value="1"/>
</dbReference>
<protein>
    <submittedName>
        <fullName evidence="3">Enoyl-CoA hydratase/isomerase family protein</fullName>
    </submittedName>
</protein>
<evidence type="ECO:0000313" key="4">
    <source>
        <dbReference type="Proteomes" id="UP000240912"/>
    </source>
</evidence>
<dbReference type="InterPro" id="IPR029045">
    <property type="entry name" value="ClpP/crotonase-like_dom_sf"/>
</dbReference>
<dbReference type="SUPFAM" id="SSF52096">
    <property type="entry name" value="ClpP/crotonase"/>
    <property type="match status" value="1"/>
</dbReference>
<dbReference type="GO" id="GO:0006635">
    <property type="term" value="P:fatty acid beta-oxidation"/>
    <property type="evidence" value="ECO:0007669"/>
    <property type="project" value="TreeGrafter"/>
</dbReference>
<name>A0A2T3HQI7_9SPHI</name>
<keyword evidence="4" id="KW-1185">Reference proteome</keyword>
<dbReference type="RefSeq" id="WP_107212792.1">
    <property type="nucleotide sequence ID" value="NZ_KZ686268.1"/>
</dbReference>